<dbReference type="AlphaFoldDB" id="A0A2P2QWR6"/>
<sequence>MRYVTKKFSCPHWWASLQLQALLLTEFDQNFIFILAVCDVRFVLGSKGSTVGQK</sequence>
<organism evidence="1">
    <name type="scientific">Rhizophora mucronata</name>
    <name type="common">Asiatic mangrove</name>
    <dbReference type="NCBI Taxonomy" id="61149"/>
    <lineage>
        <taxon>Eukaryota</taxon>
        <taxon>Viridiplantae</taxon>
        <taxon>Streptophyta</taxon>
        <taxon>Embryophyta</taxon>
        <taxon>Tracheophyta</taxon>
        <taxon>Spermatophyta</taxon>
        <taxon>Magnoliopsida</taxon>
        <taxon>eudicotyledons</taxon>
        <taxon>Gunneridae</taxon>
        <taxon>Pentapetalae</taxon>
        <taxon>rosids</taxon>
        <taxon>fabids</taxon>
        <taxon>Malpighiales</taxon>
        <taxon>Rhizophoraceae</taxon>
        <taxon>Rhizophora</taxon>
    </lineage>
</organism>
<protein>
    <submittedName>
        <fullName evidence="1">Uncharacterized protein</fullName>
    </submittedName>
</protein>
<reference evidence="1" key="1">
    <citation type="submission" date="2018-02" db="EMBL/GenBank/DDBJ databases">
        <title>Rhizophora mucronata_Transcriptome.</title>
        <authorList>
            <person name="Meera S.P."/>
            <person name="Sreeshan A."/>
            <person name="Augustine A."/>
        </authorList>
    </citation>
    <scope>NUCLEOTIDE SEQUENCE</scope>
    <source>
        <tissue evidence="1">Leaf</tissue>
    </source>
</reference>
<accession>A0A2P2QWR6</accession>
<evidence type="ECO:0000313" key="1">
    <source>
        <dbReference type="EMBL" id="MBX71450.1"/>
    </source>
</evidence>
<name>A0A2P2QWR6_RHIMU</name>
<proteinExistence type="predicted"/>
<dbReference type="EMBL" id="GGEC01090966">
    <property type="protein sequence ID" value="MBX71450.1"/>
    <property type="molecule type" value="Transcribed_RNA"/>
</dbReference>